<dbReference type="RefSeq" id="WP_066735552.1">
    <property type="nucleotide sequence ID" value="NZ_JAJCIQ010000012.1"/>
</dbReference>
<dbReference type="Proteomes" id="UP001299546">
    <property type="component" value="Unassembled WGS sequence"/>
</dbReference>
<organism evidence="2 3">
    <name type="scientific">Bariatricus massiliensis</name>
    <dbReference type="NCBI Taxonomy" id="1745713"/>
    <lineage>
        <taxon>Bacteria</taxon>
        <taxon>Bacillati</taxon>
        <taxon>Bacillota</taxon>
        <taxon>Clostridia</taxon>
        <taxon>Lachnospirales</taxon>
        <taxon>Lachnospiraceae</taxon>
        <taxon>Bariatricus</taxon>
    </lineage>
</organism>
<dbReference type="Pfam" id="PF02915">
    <property type="entry name" value="Rubrerythrin"/>
    <property type="match status" value="1"/>
</dbReference>
<dbReference type="EMBL" id="JAJCIS010000012">
    <property type="protein sequence ID" value="MCB7388564.1"/>
    <property type="molecule type" value="Genomic_DNA"/>
</dbReference>
<sequence>MNLIPNNECSVTIDLPYPPIQTECRCSDYAYAMLSNIGSDNSEMSAVCLYFYNSVILNPDYEELAECFHKISVVEMHHLHIFASLASQMGLDPRLWSMQNRRRSYWSPAYNSYPRSLKELIENSIKGELAAIQKYTRQSEIIRDADIVEILDRIILDEQRHVELFHLMLDKCCCDG</sequence>
<dbReference type="InterPro" id="IPR012347">
    <property type="entry name" value="Ferritin-like"/>
</dbReference>
<accession>A0ABS8DK55</accession>
<evidence type="ECO:0000259" key="1">
    <source>
        <dbReference type="Pfam" id="PF02915"/>
    </source>
</evidence>
<dbReference type="InterPro" id="IPR003251">
    <property type="entry name" value="Rr_diiron-bd_dom"/>
</dbReference>
<dbReference type="SUPFAM" id="SSF47240">
    <property type="entry name" value="Ferritin-like"/>
    <property type="match status" value="1"/>
</dbReference>
<dbReference type="InterPro" id="IPR009078">
    <property type="entry name" value="Ferritin-like_SF"/>
</dbReference>
<gene>
    <name evidence="2" type="ORF">LIZ65_14845</name>
</gene>
<keyword evidence="3" id="KW-1185">Reference proteome</keyword>
<feature type="domain" description="Rubrerythrin diiron-binding" evidence="1">
    <location>
        <begin position="42"/>
        <end position="167"/>
    </location>
</feature>
<reference evidence="2 3" key="1">
    <citation type="submission" date="2021-10" db="EMBL/GenBank/DDBJ databases">
        <title>Collection of gut derived symbiotic bacterial strains cultured from healthy donors.</title>
        <authorList>
            <person name="Lin H."/>
            <person name="Littmann E."/>
            <person name="Kohout C."/>
            <person name="Pamer E.G."/>
        </authorList>
    </citation>
    <scope>NUCLEOTIDE SEQUENCE [LARGE SCALE GENOMIC DNA]</scope>
    <source>
        <strain evidence="2 3">DFI.1.165</strain>
    </source>
</reference>
<name>A0ABS8DK55_9FIRM</name>
<proteinExistence type="predicted"/>
<dbReference type="Gene3D" id="1.20.1260.10">
    <property type="match status" value="1"/>
</dbReference>
<evidence type="ECO:0000313" key="2">
    <source>
        <dbReference type="EMBL" id="MCB7388564.1"/>
    </source>
</evidence>
<evidence type="ECO:0000313" key="3">
    <source>
        <dbReference type="Proteomes" id="UP001299546"/>
    </source>
</evidence>
<dbReference type="CDD" id="cd07908">
    <property type="entry name" value="Mn_catalase_like"/>
    <property type="match status" value="1"/>
</dbReference>
<protein>
    <submittedName>
        <fullName evidence="2">Rubrerythrin family protein</fullName>
    </submittedName>
</protein>
<comment type="caution">
    <text evidence="2">The sequence shown here is derived from an EMBL/GenBank/DDBJ whole genome shotgun (WGS) entry which is preliminary data.</text>
</comment>